<dbReference type="InterPro" id="IPR009057">
    <property type="entry name" value="Homeodomain-like_sf"/>
</dbReference>
<dbReference type="RefSeq" id="WP_266087031.1">
    <property type="nucleotide sequence ID" value="NZ_RKLV01000006.1"/>
</dbReference>
<dbReference type="Proteomes" id="UP001149411">
    <property type="component" value="Unassembled WGS sequence"/>
</dbReference>
<feature type="coiled-coil region" evidence="1">
    <location>
        <begin position="58"/>
        <end position="85"/>
    </location>
</feature>
<keyword evidence="3" id="KW-1185">Reference proteome</keyword>
<dbReference type="SUPFAM" id="SSF46689">
    <property type="entry name" value="Homeodomain-like"/>
    <property type="match status" value="1"/>
</dbReference>
<dbReference type="InterPro" id="IPR007367">
    <property type="entry name" value="DUF433"/>
</dbReference>
<protein>
    <submittedName>
        <fullName evidence="2">DUF433 domain-containing protein</fullName>
    </submittedName>
</protein>
<name>A0A9Q4C4E2_9EURY</name>
<proteinExistence type="predicted"/>
<dbReference type="Gene3D" id="1.10.10.10">
    <property type="entry name" value="Winged helix-like DNA-binding domain superfamily/Winged helix DNA-binding domain"/>
    <property type="match status" value="1"/>
</dbReference>
<evidence type="ECO:0000313" key="3">
    <source>
        <dbReference type="Proteomes" id="UP001149411"/>
    </source>
</evidence>
<dbReference type="Pfam" id="PF04255">
    <property type="entry name" value="DUF433"/>
    <property type="match status" value="1"/>
</dbReference>
<reference evidence="2" key="1">
    <citation type="submission" date="2022-09" db="EMBL/GenBank/DDBJ databases">
        <title>Haloadaptaus new haloarchaeum isolated from saline soil.</title>
        <authorList>
            <person name="Duran-Viseras A."/>
            <person name="Sanchez-Porro C."/>
            <person name="Ventosa A."/>
        </authorList>
    </citation>
    <scope>NUCLEOTIDE SEQUENCE</scope>
    <source>
        <strain evidence="2">F3-133</strain>
    </source>
</reference>
<organism evidence="2 3">
    <name type="scientific">Halorutilus salinus</name>
    <dbReference type="NCBI Taxonomy" id="2487751"/>
    <lineage>
        <taxon>Archaea</taxon>
        <taxon>Methanobacteriati</taxon>
        <taxon>Methanobacteriota</taxon>
        <taxon>Stenosarchaea group</taxon>
        <taxon>Halobacteria</taxon>
        <taxon>Halorutilales</taxon>
        <taxon>Halorutilaceae</taxon>
        <taxon>Halorutilus</taxon>
    </lineage>
</organism>
<dbReference type="AlphaFoldDB" id="A0A9Q4C4E2"/>
<keyword evidence="1" id="KW-0175">Coiled coil</keyword>
<sequence length="91" mass="10627">MTIVKTEDTLGGKPRLEGRRISVLQIAEMVIDAGRSPERVTDELEIGLDEVHEALAYYYRNIDEMNELRERKRELRERIKENSNAPEKADR</sequence>
<dbReference type="EMBL" id="RKLV01000006">
    <property type="protein sequence ID" value="MCX2819073.1"/>
    <property type="molecule type" value="Genomic_DNA"/>
</dbReference>
<gene>
    <name evidence="2" type="ORF">EGH25_06875</name>
</gene>
<dbReference type="InterPro" id="IPR036388">
    <property type="entry name" value="WH-like_DNA-bd_sf"/>
</dbReference>
<evidence type="ECO:0000313" key="2">
    <source>
        <dbReference type="EMBL" id="MCX2819073.1"/>
    </source>
</evidence>
<evidence type="ECO:0000256" key="1">
    <source>
        <dbReference type="SAM" id="Coils"/>
    </source>
</evidence>
<comment type="caution">
    <text evidence="2">The sequence shown here is derived from an EMBL/GenBank/DDBJ whole genome shotgun (WGS) entry which is preliminary data.</text>
</comment>
<accession>A0A9Q4C4E2</accession>